<reference evidence="3 4" key="1">
    <citation type="journal article" date="2012" name="Stand. Genomic Sci.">
        <title>Complete genome sequence of the facultatively chemolithoautotrophic and methylotrophic alpha Proteobacterium Starkeya novella type strain (ATCC 8093(T)).</title>
        <authorList>
            <person name="Kappler U."/>
            <person name="Davenport K."/>
            <person name="Beatson S."/>
            <person name="Lucas S."/>
            <person name="Lapidus A."/>
            <person name="Copeland A."/>
            <person name="Berry K.W."/>
            <person name="Glavina Del Rio T."/>
            <person name="Hammon N."/>
            <person name="Dalin E."/>
            <person name="Tice H."/>
            <person name="Pitluck S."/>
            <person name="Richardson P."/>
            <person name="Bruce D."/>
            <person name="Goodwin L.A."/>
            <person name="Han C."/>
            <person name="Tapia R."/>
            <person name="Detter J.C."/>
            <person name="Chang Y.J."/>
            <person name="Jeffries C.D."/>
            <person name="Land M."/>
            <person name="Hauser L."/>
            <person name="Kyrpides N.C."/>
            <person name="Goker M."/>
            <person name="Ivanova N."/>
            <person name="Klenk H.P."/>
            <person name="Woyke T."/>
        </authorList>
    </citation>
    <scope>NUCLEOTIDE SEQUENCE [LARGE SCALE GENOMIC DNA]</scope>
    <source>
        <strain evidence="4">ATCC 8093 / DSM 506 / JCM 20403 / CCM 1077 / IAM 12100 / NBRC 12443 / NCIMB 10456</strain>
    </source>
</reference>
<feature type="transmembrane region" description="Helical" evidence="1">
    <location>
        <begin position="118"/>
        <end position="138"/>
    </location>
</feature>
<evidence type="ECO:0000313" key="3">
    <source>
        <dbReference type="EMBL" id="ADH90476.1"/>
    </source>
</evidence>
<dbReference type="EMBL" id="CP002026">
    <property type="protein sequence ID" value="ADH90476.1"/>
    <property type="molecule type" value="Genomic_DNA"/>
</dbReference>
<feature type="transmembrane region" description="Helical" evidence="1">
    <location>
        <begin position="12"/>
        <end position="28"/>
    </location>
</feature>
<gene>
    <name evidence="3" type="ordered locus">Snov_3201</name>
</gene>
<evidence type="ECO:0000313" key="4">
    <source>
        <dbReference type="Proteomes" id="UP000006633"/>
    </source>
</evidence>
<dbReference type="Pfam" id="PF07331">
    <property type="entry name" value="TctB"/>
    <property type="match status" value="1"/>
</dbReference>
<organism evidence="3 4">
    <name type="scientific">Ancylobacter novellus (strain ATCC 8093 / DSM 506 / JCM 20403 / CCM 1077 / IAM 12100 / NBRC 12443 / NCIMB 10456)</name>
    <name type="common">Starkeya novella</name>
    <dbReference type="NCBI Taxonomy" id="639283"/>
    <lineage>
        <taxon>Bacteria</taxon>
        <taxon>Pseudomonadati</taxon>
        <taxon>Pseudomonadota</taxon>
        <taxon>Alphaproteobacteria</taxon>
        <taxon>Hyphomicrobiales</taxon>
        <taxon>Xanthobacteraceae</taxon>
        <taxon>Ancylobacter</taxon>
    </lineage>
</organism>
<dbReference type="STRING" id="639283.Snov_3201"/>
<feature type="domain" description="DUF1468" evidence="2">
    <location>
        <begin position="11"/>
        <end position="141"/>
    </location>
</feature>
<dbReference type="AlphaFoldDB" id="D7A818"/>
<keyword evidence="1" id="KW-0472">Membrane</keyword>
<protein>
    <recommendedName>
        <fullName evidence="2">DUF1468 domain-containing protein</fullName>
    </recommendedName>
</protein>
<feature type="transmembrane region" description="Helical" evidence="1">
    <location>
        <begin position="43"/>
        <end position="61"/>
    </location>
</feature>
<keyword evidence="1" id="KW-1133">Transmembrane helix</keyword>
<feature type="transmembrane region" description="Helical" evidence="1">
    <location>
        <begin position="73"/>
        <end position="90"/>
    </location>
</feature>
<evidence type="ECO:0000259" key="2">
    <source>
        <dbReference type="Pfam" id="PF07331"/>
    </source>
</evidence>
<keyword evidence="4" id="KW-1185">Reference proteome</keyword>
<proteinExistence type="predicted"/>
<evidence type="ECO:0000256" key="1">
    <source>
        <dbReference type="SAM" id="Phobius"/>
    </source>
</evidence>
<dbReference type="OrthoDB" id="5519430at2"/>
<accession>D7A818</accession>
<keyword evidence="1" id="KW-0812">Transmembrane</keyword>
<dbReference type="HOGENOM" id="CLU_110735_3_1_5"/>
<dbReference type="RefSeq" id="WP_013167977.1">
    <property type="nucleotide sequence ID" value="NC_014217.1"/>
</dbReference>
<dbReference type="KEGG" id="sno:Snov_3201"/>
<dbReference type="Proteomes" id="UP000006633">
    <property type="component" value="Chromosome"/>
</dbReference>
<dbReference type="InterPro" id="IPR009936">
    <property type="entry name" value="DUF1468"/>
</dbReference>
<name>D7A818_ANCN5</name>
<dbReference type="eggNOG" id="ENOG5032SKA">
    <property type="taxonomic scope" value="Bacteria"/>
</dbReference>
<sequence>MNAAGLWGDRIAGALFLLVGVGAVWHAWSLDVSFAADPVGPKVFPMVVGAILAIAGAAILLRPDHVEWERGDYGRVILVAVASFIYPLILDPLGFVPATTLLCFACAKAFRGPTLGSAIASVALAACFLLLIDILLGLPLPRGPLGI</sequence>